<keyword evidence="2" id="KW-1185">Reference proteome</keyword>
<dbReference type="EMBL" id="ML179109">
    <property type="protein sequence ID" value="THV00076.1"/>
    <property type="molecule type" value="Genomic_DNA"/>
</dbReference>
<organism evidence="1 2">
    <name type="scientific">Dendrothele bispora (strain CBS 962.96)</name>
    <dbReference type="NCBI Taxonomy" id="1314807"/>
    <lineage>
        <taxon>Eukaryota</taxon>
        <taxon>Fungi</taxon>
        <taxon>Dikarya</taxon>
        <taxon>Basidiomycota</taxon>
        <taxon>Agaricomycotina</taxon>
        <taxon>Agaricomycetes</taxon>
        <taxon>Agaricomycetidae</taxon>
        <taxon>Agaricales</taxon>
        <taxon>Agaricales incertae sedis</taxon>
        <taxon>Dendrothele</taxon>
    </lineage>
</organism>
<name>A0A4V4HGT2_DENBC</name>
<dbReference type="Proteomes" id="UP000297245">
    <property type="component" value="Unassembled WGS sequence"/>
</dbReference>
<sequence length="156" mass="18084">MYINEGDKKIYTFHASFSDYIFSAERSKENHCDQLVHQGLLEKACLGIMEQKLCFNICNLPSSFLLDKEVEGIEKRIAENVPGELEYCCFFWGYHLEKCRVDEAAVDEAVISMLETFIQKKMIFWIEAMSLLDKLPLSLDILEVAIMVSKNRLLKM</sequence>
<gene>
    <name evidence="1" type="ORF">K435DRAFT_657709</name>
</gene>
<reference evidence="1 2" key="1">
    <citation type="journal article" date="2019" name="Nat. Ecol. Evol.">
        <title>Megaphylogeny resolves global patterns of mushroom evolution.</title>
        <authorList>
            <person name="Varga T."/>
            <person name="Krizsan K."/>
            <person name="Foldi C."/>
            <person name="Dima B."/>
            <person name="Sanchez-Garcia M."/>
            <person name="Sanchez-Ramirez S."/>
            <person name="Szollosi G.J."/>
            <person name="Szarkandi J.G."/>
            <person name="Papp V."/>
            <person name="Albert L."/>
            <person name="Andreopoulos W."/>
            <person name="Angelini C."/>
            <person name="Antonin V."/>
            <person name="Barry K.W."/>
            <person name="Bougher N.L."/>
            <person name="Buchanan P."/>
            <person name="Buyck B."/>
            <person name="Bense V."/>
            <person name="Catcheside P."/>
            <person name="Chovatia M."/>
            <person name="Cooper J."/>
            <person name="Damon W."/>
            <person name="Desjardin D."/>
            <person name="Finy P."/>
            <person name="Geml J."/>
            <person name="Haridas S."/>
            <person name="Hughes K."/>
            <person name="Justo A."/>
            <person name="Karasinski D."/>
            <person name="Kautmanova I."/>
            <person name="Kiss B."/>
            <person name="Kocsube S."/>
            <person name="Kotiranta H."/>
            <person name="LaButti K.M."/>
            <person name="Lechner B.E."/>
            <person name="Liimatainen K."/>
            <person name="Lipzen A."/>
            <person name="Lukacs Z."/>
            <person name="Mihaltcheva S."/>
            <person name="Morgado L.N."/>
            <person name="Niskanen T."/>
            <person name="Noordeloos M.E."/>
            <person name="Ohm R.A."/>
            <person name="Ortiz-Santana B."/>
            <person name="Ovrebo C."/>
            <person name="Racz N."/>
            <person name="Riley R."/>
            <person name="Savchenko A."/>
            <person name="Shiryaev A."/>
            <person name="Soop K."/>
            <person name="Spirin V."/>
            <person name="Szebenyi C."/>
            <person name="Tomsovsky M."/>
            <person name="Tulloss R.E."/>
            <person name="Uehling J."/>
            <person name="Grigoriev I.V."/>
            <person name="Vagvolgyi C."/>
            <person name="Papp T."/>
            <person name="Martin F.M."/>
            <person name="Miettinen O."/>
            <person name="Hibbett D.S."/>
            <person name="Nagy L.G."/>
        </authorList>
    </citation>
    <scope>NUCLEOTIDE SEQUENCE [LARGE SCALE GENOMIC DNA]</scope>
    <source>
        <strain evidence="1 2">CBS 962.96</strain>
    </source>
</reference>
<evidence type="ECO:0000313" key="2">
    <source>
        <dbReference type="Proteomes" id="UP000297245"/>
    </source>
</evidence>
<proteinExistence type="predicted"/>
<protein>
    <submittedName>
        <fullName evidence="1">Uncharacterized protein</fullName>
    </submittedName>
</protein>
<evidence type="ECO:0000313" key="1">
    <source>
        <dbReference type="EMBL" id="THV00076.1"/>
    </source>
</evidence>
<dbReference type="AlphaFoldDB" id="A0A4V4HGT2"/>
<accession>A0A4V4HGT2</accession>
<dbReference type="OrthoDB" id="3266532at2759"/>